<evidence type="ECO:0000313" key="6">
    <source>
        <dbReference type="Proteomes" id="UP001500962"/>
    </source>
</evidence>
<reference evidence="3" key="3">
    <citation type="submission" date="2023-12" db="EMBL/GenBank/DDBJ databases">
        <authorList>
            <person name="Sun Q."/>
            <person name="Inoue M."/>
        </authorList>
    </citation>
    <scope>NUCLEOTIDE SEQUENCE</scope>
    <source>
        <strain evidence="3">JCM 12289</strain>
    </source>
</reference>
<reference evidence="4" key="2">
    <citation type="submission" date="2022-04" db="EMBL/GenBank/DDBJ databases">
        <title>Sequencing and genomic assembly of Halococcus dombrowskii.</title>
        <authorList>
            <person name="Lim S.W."/>
            <person name="MacLea K.S."/>
        </authorList>
    </citation>
    <scope>NUCLEOTIDE SEQUENCE</scope>
    <source>
        <strain evidence="4">H4</strain>
    </source>
</reference>
<evidence type="ECO:0000313" key="5">
    <source>
        <dbReference type="Proteomes" id="UP000830542"/>
    </source>
</evidence>
<evidence type="ECO:0000313" key="3">
    <source>
        <dbReference type="EMBL" id="GAA0471478.1"/>
    </source>
</evidence>
<accession>A0AAV3SJ90</accession>
<name>A0AAV3SJ90_HALDO</name>
<proteinExistence type="predicted"/>
<evidence type="ECO:0000313" key="4">
    <source>
        <dbReference type="EMBL" id="UOO94987.1"/>
    </source>
</evidence>
<dbReference type="InterPro" id="IPR025480">
    <property type="entry name" value="DUF4330"/>
</dbReference>
<dbReference type="EMBL" id="BAAADN010000051">
    <property type="protein sequence ID" value="GAA0471478.1"/>
    <property type="molecule type" value="Genomic_DNA"/>
</dbReference>
<keyword evidence="5" id="KW-1185">Reference proteome</keyword>
<sequence length="187" mass="19870">MKVIDDNGRLFGVVNAIDAVGIVLVIALIISVGAIFIAPSSTSGGVQKSANGSGNASETKTPMMNRTTSVVRFQLTNDAPYIVDGIDKGAVPNNEHIVSVLDSSRTTPVSTGTNNTTSNASLRLRVNVTIEDSDVQFQDERLYIGNEFRLDLGDVVVDAVVTDFEVNYQTTVAEENTNMTGTSALLD</sequence>
<gene>
    <name evidence="3" type="ORF">GCM10008985_30440</name>
    <name evidence="4" type="ORF">MUK72_13575</name>
</gene>
<reference evidence="3" key="1">
    <citation type="journal article" date="2014" name="Int. J. Syst. Evol. Microbiol.">
        <title>Complete genome sequence of Corynebacterium casei LMG S-19264T (=DSM 44701T), isolated from a smear-ripened cheese.</title>
        <authorList>
            <consortium name="US DOE Joint Genome Institute (JGI-PGF)"/>
            <person name="Walter F."/>
            <person name="Albersmeier A."/>
            <person name="Kalinowski J."/>
            <person name="Ruckert C."/>
        </authorList>
    </citation>
    <scope>NUCLEOTIDE SEQUENCE</scope>
    <source>
        <strain evidence="3">JCM 12289</strain>
    </source>
</reference>
<dbReference type="Proteomes" id="UP001500962">
    <property type="component" value="Unassembled WGS sequence"/>
</dbReference>
<dbReference type="EMBL" id="CP095005">
    <property type="protein sequence ID" value="UOO94987.1"/>
    <property type="molecule type" value="Genomic_DNA"/>
</dbReference>
<feature type="transmembrane region" description="Helical" evidence="2">
    <location>
        <begin position="12"/>
        <end position="38"/>
    </location>
</feature>
<dbReference type="KEGG" id="hdo:MUK72_13575"/>
<keyword evidence="2" id="KW-0812">Transmembrane</keyword>
<dbReference type="Pfam" id="PF14221">
    <property type="entry name" value="DUF4330"/>
    <property type="match status" value="1"/>
</dbReference>
<evidence type="ECO:0000256" key="2">
    <source>
        <dbReference type="SAM" id="Phobius"/>
    </source>
</evidence>
<keyword evidence="2" id="KW-1133">Transmembrane helix</keyword>
<dbReference type="Proteomes" id="UP000830542">
    <property type="component" value="Chromosome"/>
</dbReference>
<organism evidence="3 6">
    <name type="scientific">Halococcus dombrowskii</name>
    <dbReference type="NCBI Taxonomy" id="179637"/>
    <lineage>
        <taxon>Archaea</taxon>
        <taxon>Methanobacteriati</taxon>
        <taxon>Methanobacteriota</taxon>
        <taxon>Stenosarchaea group</taxon>
        <taxon>Halobacteria</taxon>
        <taxon>Halobacteriales</taxon>
        <taxon>Halococcaceae</taxon>
        <taxon>Halococcus</taxon>
    </lineage>
</organism>
<protein>
    <submittedName>
        <fullName evidence="4">DUF4330 domain-containing protein</fullName>
    </submittedName>
</protein>
<keyword evidence="2" id="KW-0472">Membrane</keyword>
<dbReference type="GeneID" id="71762897"/>
<dbReference type="RefSeq" id="WP_244702072.1">
    <property type="nucleotide sequence ID" value="NZ_BAAADN010000051.1"/>
</dbReference>
<feature type="region of interest" description="Disordered" evidence="1">
    <location>
        <begin position="42"/>
        <end position="62"/>
    </location>
</feature>
<evidence type="ECO:0000256" key="1">
    <source>
        <dbReference type="SAM" id="MobiDB-lite"/>
    </source>
</evidence>
<dbReference type="AlphaFoldDB" id="A0AAV3SJ90"/>